<proteinExistence type="predicted"/>
<evidence type="ECO:0000313" key="2">
    <source>
        <dbReference type="Proteomes" id="UP000784294"/>
    </source>
</evidence>
<protein>
    <submittedName>
        <fullName evidence="1">Uncharacterized protein</fullName>
    </submittedName>
</protein>
<sequence length="163" mass="18139">MALLSGYYQLSVDFRMTRNAAVTVTKEVIIELSDRDYQSPDVCFWFCLSSSPLPQTHSCPSLRPLGMSICSESLDRGPRFHSTGHSRQDQITLNHGMQVTSLSMCAADSQVHVHLWVCMCTSIGVCMCGRERMRVRFSLFLSRSCSDVSMGAVVLARPPFAHA</sequence>
<comment type="caution">
    <text evidence="1">The sequence shown here is derived from an EMBL/GenBank/DDBJ whole genome shotgun (WGS) entry which is preliminary data.</text>
</comment>
<name>A0A3S5FGG1_9PLAT</name>
<gene>
    <name evidence="1" type="ORF">PXEA_LOCUS31375</name>
</gene>
<accession>A0A3S5FGG1</accession>
<dbReference type="Proteomes" id="UP000784294">
    <property type="component" value="Unassembled WGS sequence"/>
</dbReference>
<evidence type="ECO:0000313" key="1">
    <source>
        <dbReference type="EMBL" id="VEL37935.1"/>
    </source>
</evidence>
<dbReference type="AlphaFoldDB" id="A0A3S5FGG1"/>
<reference evidence="1" key="1">
    <citation type="submission" date="2018-11" db="EMBL/GenBank/DDBJ databases">
        <authorList>
            <consortium name="Pathogen Informatics"/>
        </authorList>
    </citation>
    <scope>NUCLEOTIDE SEQUENCE</scope>
</reference>
<organism evidence="1 2">
    <name type="scientific">Protopolystoma xenopodis</name>
    <dbReference type="NCBI Taxonomy" id="117903"/>
    <lineage>
        <taxon>Eukaryota</taxon>
        <taxon>Metazoa</taxon>
        <taxon>Spiralia</taxon>
        <taxon>Lophotrochozoa</taxon>
        <taxon>Platyhelminthes</taxon>
        <taxon>Monogenea</taxon>
        <taxon>Polyopisthocotylea</taxon>
        <taxon>Polystomatidea</taxon>
        <taxon>Polystomatidae</taxon>
        <taxon>Protopolystoma</taxon>
    </lineage>
</organism>
<keyword evidence="2" id="KW-1185">Reference proteome</keyword>
<dbReference type="EMBL" id="CAAALY010256408">
    <property type="protein sequence ID" value="VEL37935.1"/>
    <property type="molecule type" value="Genomic_DNA"/>
</dbReference>